<dbReference type="Proteomes" id="UP000078148">
    <property type="component" value="Chromosome"/>
</dbReference>
<keyword evidence="2" id="KW-0378">Hydrolase</keyword>
<accession>A0A172ZB58</accession>
<dbReference type="KEGG" id="pbv:AR543_01735"/>
<keyword evidence="1" id="KW-0472">Membrane</keyword>
<keyword evidence="1" id="KW-1133">Transmembrane helix</keyword>
<dbReference type="SUPFAM" id="SSF48208">
    <property type="entry name" value="Six-hairpin glycosidases"/>
    <property type="match status" value="1"/>
</dbReference>
<dbReference type="RefSeq" id="WP_060531284.1">
    <property type="nucleotide sequence ID" value="NZ_CP013023.1"/>
</dbReference>
<dbReference type="OrthoDB" id="1779554at2"/>
<protein>
    <submittedName>
        <fullName evidence="2">Glycosyl hydrolase</fullName>
    </submittedName>
</protein>
<dbReference type="InterPro" id="IPR008928">
    <property type="entry name" value="6-hairpin_glycosidase_sf"/>
</dbReference>
<evidence type="ECO:0000256" key="1">
    <source>
        <dbReference type="SAM" id="Phobius"/>
    </source>
</evidence>
<evidence type="ECO:0000313" key="3">
    <source>
        <dbReference type="Proteomes" id="UP000078148"/>
    </source>
</evidence>
<dbReference type="Gene3D" id="1.50.10.10">
    <property type="match status" value="1"/>
</dbReference>
<dbReference type="InterPro" id="IPR012341">
    <property type="entry name" value="6hp_glycosidase-like_sf"/>
</dbReference>
<reference evidence="2 3" key="2">
    <citation type="journal article" date="2016" name="Int. J. Syst. Evol. Microbiol.">
        <title>Paenibacillus bovis sp. nov., isolated from raw yak (Bos grunniens) milk.</title>
        <authorList>
            <person name="Gao C."/>
            <person name="Han J."/>
            <person name="Liu Z."/>
            <person name="Xu X."/>
            <person name="Hang F."/>
            <person name="Wu Z."/>
        </authorList>
    </citation>
    <scope>NUCLEOTIDE SEQUENCE [LARGE SCALE GENOMIC DNA]</scope>
    <source>
        <strain evidence="2 3">BD3526</strain>
    </source>
</reference>
<proteinExistence type="predicted"/>
<feature type="transmembrane region" description="Helical" evidence="1">
    <location>
        <begin position="12"/>
        <end position="30"/>
    </location>
</feature>
<dbReference type="STRING" id="1616788.AR543_01735"/>
<dbReference type="GO" id="GO:0016787">
    <property type="term" value="F:hydrolase activity"/>
    <property type="evidence" value="ECO:0007669"/>
    <property type="project" value="UniProtKB-KW"/>
</dbReference>
<dbReference type="EMBL" id="CP013023">
    <property type="protein sequence ID" value="ANF94876.1"/>
    <property type="molecule type" value="Genomic_DNA"/>
</dbReference>
<evidence type="ECO:0000313" key="2">
    <source>
        <dbReference type="EMBL" id="ANF94876.1"/>
    </source>
</evidence>
<organism evidence="2 3">
    <name type="scientific">Paenibacillus bovis</name>
    <dbReference type="NCBI Taxonomy" id="1616788"/>
    <lineage>
        <taxon>Bacteria</taxon>
        <taxon>Bacillati</taxon>
        <taxon>Bacillota</taxon>
        <taxon>Bacilli</taxon>
        <taxon>Bacillales</taxon>
        <taxon>Paenibacillaceae</taxon>
        <taxon>Paenibacillus</taxon>
    </lineage>
</organism>
<name>A0A172ZB58_9BACL</name>
<reference evidence="3" key="1">
    <citation type="submission" date="2015-10" db="EMBL/GenBank/DDBJ databases">
        <title>Genome of Paenibacillus bovis sp. nov.</title>
        <authorList>
            <person name="Wu Z."/>
            <person name="Gao C."/>
            <person name="Liu Z."/>
            <person name="Zheng H."/>
        </authorList>
    </citation>
    <scope>NUCLEOTIDE SEQUENCE [LARGE SCALE GENOMIC DNA]</scope>
    <source>
        <strain evidence="3">BD3526</strain>
    </source>
</reference>
<dbReference type="GO" id="GO:0005975">
    <property type="term" value="P:carbohydrate metabolic process"/>
    <property type="evidence" value="ECO:0007669"/>
    <property type="project" value="InterPro"/>
</dbReference>
<gene>
    <name evidence="2" type="ORF">AR543_01735</name>
</gene>
<keyword evidence="3" id="KW-1185">Reference proteome</keyword>
<sequence length="367" mass="42175">MQKHSRHFKRRIWYILLAVVIVIAAVWVAVCSLMKTKDSSTAVFMQSYMTNSNGTVASYLKDKPSTDPNIVAGREALSESLGLSMQYALLSDDPKAMEQQVQLLQTYFLSPQHYIWWKLDASGHAQVNTNALGDDLRIVGALLDAYERWGQTSDLAIAREITDTLWAQNQKQGYLVDYHDFVHDTSSDLLSLTYVDIHTFQRMKQYGLMTDEQYRRYGDLLQHMPNDGTFYPRTYDVNSKQYNYDDTINLIDQLILGIHLAEYGQSPDQLVAFMKKEFSQQHRLYGRYDRSTHQPAVDYEAPAVYGLAIQLALRMNDRDWAQQLYERMIQFRAADGPYQGGYVADGDTHAFDNLIALLAETQLQQTQ</sequence>
<keyword evidence="1" id="KW-0812">Transmembrane</keyword>
<dbReference type="AlphaFoldDB" id="A0A172ZB58"/>